<keyword evidence="2" id="KW-0804">Transcription</keyword>
<dbReference type="SUPFAM" id="SSF46894">
    <property type="entry name" value="C-terminal effector domain of the bipartite response regulators"/>
    <property type="match status" value="1"/>
</dbReference>
<dbReference type="Gene3D" id="1.10.10.10">
    <property type="entry name" value="Winged helix-like DNA-binding domain superfamily/Winged helix DNA-binding domain"/>
    <property type="match status" value="1"/>
</dbReference>
<dbReference type="InterPro" id="IPR051677">
    <property type="entry name" value="AfsR-DnrI-RedD_regulator"/>
</dbReference>
<dbReference type="InterPro" id="IPR011990">
    <property type="entry name" value="TPR-like_helical_dom_sf"/>
</dbReference>
<dbReference type="CDD" id="cd15831">
    <property type="entry name" value="BTAD"/>
    <property type="match status" value="1"/>
</dbReference>
<dbReference type="EMBL" id="BAAAHK010000003">
    <property type="protein sequence ID" value="GAA0931252.1"/>
    <property type="molecule type" value="Genomic_DNA"/>
</dbReference>
<accession>A0ABN1PPG3</accession>
<keyword evidence="5" id="KW-1185">Reference proteome</keyword>
<evidence type="ECO:0000256" key="1">
    <source>
        <dbReference type="ARBA" id="ARBA00023015"/>
    </source>
</evidence>
<dbReference type="InterPro" id="IPR036388">
    <property type="entry name" value="WH-like_DNA-bd_sf"/>
</dbReference>
<dbReference type="Pfam" id="PF03704">
    <property type="entry name" value="BTAD"/>
    <property type="match status" value="1"/>
</dbReference>
<sequence length="469" mass="51448">MDAGDILGQSRVRLGILGPLRVQVGGETVAAKRPAVRHLLGALLLHSGEAPSAARVTELGWGPAGCSSGSLHTTVSRLRDWLKEECGPTATVTWDGHGYRLELPDSDDDLATYRQLVLAPRATEPTERAHELHRALDLWRGPLFADGPEWIRTDPLVRRWEESRISLALELADAALEAGKPEFALNQLEQLAAELPYDERVHARLLTILLACGRRAEALRRYDDVRRRLSEELGVSPSGALAEVHAELLREPRSARAPFHDRPKSGQLVIGSHEAIIALPEVRALLAEMRLHHPDLTIKVRHLDFVEQVTALPQGQVDVIVAYLPVPPGVPVQVIGTGSRAVAVSNNHELAGRDQLRIADLKGHKVVSLSPSVHQEYRDFWAVDPRPDGSRVDFTDDEVTNLEELFSAVALGPNITVVPAKCRDFYPRPDIAYIDVVDMAPITVALAWLPGPERPALDALVTEAARLQA</sequence>
<evidence type="ECO:0000259" key="3">
    <source>
        <dbReference type="SMART" id="SM01043"/>
    </source>
</evidence>
<dbReference type="SUPFAM" id="SSF48452">
    <property type="entry name" value="TPR-like"/>
    <property type="match status" value="1"/>
</dbReference>
<organism evidence="4 5">
    <name type="scientific">Kribbella koreensis</name>
    <dbReference type="NCBI Taxonomy" id="57909"/>
    <lineage>
        <taxon>Bacteria</taxon>
        <taxon>Bacillati</taxon>
        <taxon>Actinomycetota</taxon>
        <taxon>Actinomycetes</taxon>
        <taxon>Propionibacteriales</taxon>
        <taxon>Kribbellaceae</taxon>
        <taxon>Kribbella</taxon>
    </lineage>
</organism>
<keyword evidence="1" id="KW-0805">Transcription regulation</keyword>
<dbReference type="InterPro" id="IPR005119">
    <property type="entry name" value="LysR_subst-bd"/>
</dbReference>
<feature type="domain" description="Bacterial transcriptional activator" evidence="3">
    <location>
        <begin position="108"/>
        <end position="249"/>
    </location>
</feature>
<dbReference type="InterPro" id="IPR016032">
    <property type="entry name" value="Sig_transdc_resp-reg_C-effctor"/>
</dbReference>
<dbReference type="PANTHER" id="PTHR35807:SF1">
    <property type="entry name" value="TRANSCRIPTIONAL REGULATOR REDD"/>
    <property type="match status" value="1"/>
</dbReference>
<gene>
    <name evidence="4" type="ORF">GCM10009554_15000</name>
</gene>
<dbReference type="InterPro" id="IPR005158">
    <property type="entry name" value="BTAD"/>
</dbReference>
<dbReference type="Gene3D" id="1.25.40.10">
    <property type="entry name" value="Tetratricopeptide repeat domain"/>
    <property type="match status" value="1"/>
</dbReference>
<evidence type="ECO:0000256" key="2">
    <source>
        <dbReference type="ARBA" id="ARBA00023163"/>
    </source>
</evidence>
<dbReference type="SMART" id="SM01043">
    <property type="entry name" value="BTAD"/>
    <property type="match status" value="1"/>
</dbReference>
<dbReference type="Pfam" id="PF03466">
    <property type="entry name" value="LysR_substrate"/>
    <property type="match status" value="1"/>
</dbReference>
<name>A0ABN1PPG3_9ACTN</name>
<dbReference type="SUPFAM" id="SSF53850">
    <property type="entry name" value="Periplasmic binding protein-like II"/>
    <property type="match status" value="1"/>
</dbReference>
<reference evidence="4 5" key="1">
    <citation type="journal article" date="2019" name="Int. J. Syst. Evol. Microbiol.">
        <title>The Global Catalogue of Microorganisms (GCM) 10K type strain sequencing project: providing services to taxonomists for standard genome sequencing and annotation.</title>
        <authorList>
            <consortium name="The Broad Institute Genomics Platform"/>
            <consortium name="The Broad Institute Genome Sequencing Center for Infectious Disease"/>
            <person name="Wu L."/>
            <person name="Ma J."/>
        </authorList>
    </citation>
    <scope>NUCLEOTIDE SEQUENCE [LARGE SCALE GENOMIC DNA]</scope>
    <source>
        <strain evidence="4 5">JCM 10977</strain>
    </source>
</reference>
<dbReference type="PANTHER" id="PTHR35807">
    <property type="entry name" value="TRANSCRIPTIONAL REGULATOR REDD-RELATED"/>
    <property type="match status" value="1"/>
</dbReference>
<proteinExistence type="predicted"/>
<evidence type="ECO:0000313" key="5">
    <source>
        <dbReference type="Proteomes" id="UP001500542"/>
    </source>
</evidence>
<dbReference type="Gene3D" id="3.40.190.10">
    <property type="entry name" value="Periplasmic binding protein-like II"/>
    <property type="match status" value="2"/>
</dbReference>
<comment type="caution">
    <text evidence="4">The sequence shown here is derived from an EMBL/GenBank/DDBJ whole genome shotgun (WGS) entry which is preliminary data.</text>
</comment>
<evidence type="ECO:0000313" key="4">
    <source>
        <dbReference type="EMBL" id="GAA0931252.1"/>
    </source>
</evidence>
<dbReference type="Proteomes" id="UP001500542">
    <property type="component" value="Unassembled WGS sequence"/>
</dbReference>
<protein>
    <recommendedName>
        <fullName evidence="3">Bacterial transcriptional activator domain-containing protein</fullName>
    </recommendedName>
</protein>